<dbReference type="GO" id="GO:0006412">
    <property type="term" value="P:translation"/>
    <property type="evidence" value="ECO:0007669"/>
    <property type="project" value="UniProtKB-UniRule"/>
</dbReference>
<keyword evidence="2 7" id="KW-0699">rRNA-binding</keyword>
<keyword evidence="5 7" id="KW-0687">Ribonucleoprotein</keyword>
<dbReference type="InterPro" id="IPR004389">
    <property type="entry name" value="Ribosomal_uL18_bac-type"/>
</dbReference>
<comment type="subunit">
    <text evidence="7">Part of the 50S ribosomal subunit; part of the 5S rRNA/L5/L18/L25 subcomplex. Contacts the 5S and 23S rRNAs.</text>
</comment>
<reference evidence="8 9" key="2">
    <citation type="journal article" date="2016" name="PeerJ">
        <title>Analysis of five complete genome sequences for members of the class Peribacteria in the recently recognized Peregrinibacteria bacterial phylum.</title>
        <authorList>
            <person name="Anantharaman K."/>
            <person name="Brown C.T."/>
            <person name="Burstein D."/>
            <person name="Castelle C.J."/>
            <person name="Probst A.J."/>
            <person name="Thomas B.C."/>
            <person name="Williams K.H."/>
            <person name="Banfield J.F."/>
        </authorList>
    </citation>
    <scope>NUCLEOTIDE SEQUENCE [LARGE SCALE GENOMIC DNA]</scope>
    <source>
        <strain evidence="8">RIFOXYD1_FULL_PER-ii_59_16</strain>
    </source>
</reference>
<comment type="similarity">
    <text evidence="1 7">Belongs to the universal ribosomal protein uL18 family.</text>
</comment>
<accession>A0A0S1SV62</accession>
<dbReference type="GO" id="GO:0003735">
    <property type="term" value="F:structural constituent of ribosome"/>
    <property type="evidence" value="ECO:0007669"/>
    <property type="project" value="InterPro"/>
</dbReference>
<dbReference type="GO" id="GO:0022625">
    <property type="term" value="C:cytosolic large ribosomal subunit"/>
    <property type="evidence" value="ECO:0007669"/>
    <property type="project" value="TreeGrafter"/>
</dbReference>
<accession>A0A0S1SLT5</accession>
<dbReference type="CDD" id="cd00432">
    <property type="entry name" value="Ribosomal_L18_L5e"/>
    <property type="match status" value="1"/>
</dbReference>
<dbReference type="Gene3D" id="3.30.420.100">
    <property type="match status" value="1"/>
</dbReference>
<evidence type="ECO:0000256" key="5">
    <source>
        <dbReference type="ARBA" id="ARBA00023274"/>
    </source>
</evidence>
<reference evidence="9" key="1">
    <citation type="submission" date="2015-10" db="EMBL/GenBank/DDBJ databases">
        <title>Analysis of five complete genome sequences for members of the class Peribacteria in the recently recognized Peregrinibacteria bacterial phylum.</title>
        <authorList>
            <person name="Anantharaman K."/>
            <person name="Brown C.T."/>
            <person name="Burstein D."/>
            <person name="Castelle C.J."/>
            <person name="Probst A.J."/>
            <person name="Thomas B.C."/>
            <person name="Williams K.H."/>
            <person name="Banfield J.F."/>
        </authorList>
    </citation>
    <scope>NUCLEOTIDE SEQUENCE [LARGE SCALE GENOMIC DNA]</scope>
</reference>
<dbReference type="KEGG" id="prf:PeribacterA2_0022"/>
<evidence type="ECO:0000313" key="8">
    <source>
        <dbReference type="EMBL" id="ALM12727.1"/>
    </source>
</evidence>
<dbReference type="Proteomes" id="UP000069135">
    <property type="component" value="Chromosome"/>
</dbReference>
<dbReference type="HAMAP" id="MF_01337_B">
    <property type="entry name" value="Ribosomal_uL18_B"/>
    <property type="match status" value="1"/>
</dbReference>
<comment type="function">
    <text evidence="7">This is one of the proteins that bind and probably mediate the attachment of the 5S RNA into the large ribosomal subunit, where it forms part of the central protuberance.</text>
</comment>
<accession>A0A0S1SR21</accession>
<evidence type="ECO:0000256" key="7">
    <source>
        <dbReference type="HAMAP-Rule" id="MF_01337"/>
    </source>
</evidence>
<dbReference type="PANTHER" id="PTHR12899">
    <property type="entry name" value="39S RIBOSOMAL PROTEIN L18, MITOCHONDRIAL"/>
    <property type="match status" value="1"/>
</dbReference>
<dbReference type="EMBL" id="CP013065">
    <property type="protein sequence ID" value="ALM12727.1"/>
    <property type="molecule type" value="Genomic_DNA"/>
</dbReference>
<dbReference type="SUPFAM" id="SSF53137">
    <property type="entry name" value="Translational machinery components"/>
    <property type="match status" value="1"/>
</dbReference>
<protein>
    <recommendedName>
        <fullName evidence="6 7">Large ribosomal subunit protein uL18</fullName>
    </recommendedName>
</protein>
<dbReference type="PATRIC" id="fig|1735161.3.peg.22"/>
<gene>
    <name evidence="7" type="primary">rplR</name>
    <name evidence="8" type="ORF">PeribacterD1_0022</name>
</gene>
<dbReference type="NCBIfam" id="TIGR00060">
    <property type="entry name" value="L18_bact"/>
    <property type="match status" value="1"/>
</dbReference>
<dbReference type="STRING" id="1735162.PeribacterB2_0022"/>
<evidence type="ECO:0000256" key="1">
    <source>
        <dbReference type="ARBA" id="ARBA00007116"/>
    </source>
</evidence>
<dbReference type="FunFam" id="3.30.420.100:FF:000001">
    <property type="entry name" value="50S ribosomal protein L18"/>
    <property type="match status" value="1"/>
</dbReference>
<dbReference type="Pfam" id="PF00861">
    <property type="entry name" value="Ribosomal_L18p"/>
    <property type="match status" value="1"/>
</dbReference>
<evidence type="ECO:0000256" key="6">
    <source>
        <dbReference type="ARBA" id="ARBA00035197"/>
    </source>
</evidence>
<dbReference type="InterPro" id="IPR005484">
    <property type="entry name" value="Ribosomal_uL18_bac/plant/anim"/>
</dbReference>
<keyword evidence="4 7" id="KW-0689">Ribosomal protein</keyword>
<evidence type="ECO:0000256" key="4">
    <source>
        <dbReference type="ARBA" id="ARBA00022980"/>
    </source>
</evidence>
<evidence type="ECO:0000313" key="9">
    <source>
        <dbReference type="Proteomes" id="UP000069135"/>
    </source>
</evidence>
<sequence>MKLTKIHHRLSRKRRIRARVRGTAVRPRLTVYRSLQQVTVQVIDDDAGKTIVAASTREAKAKPTIEGAKKLGTLIAKKAKDAKITSIVFDRNAYAYHGIVKSLADAAREGGLQF</sequence>
<evidence type="ECO:0000256" key="2">
    <source>
        <dbReference type="ARBA" id="ARBA00022730"/>
    </source>
</evidence>
<accession>A0A0S1SFF5</accession>
<organism evidence="8 9">
    <name type="scientific">Candidatus Peribacter riflensis</name>
    <dbReference type="NCBI Taxonomy" id="1735162"/>
    <lineage>
        <taxon>Bacteria</taxon>
        <taxon>Candidatus Peregrinibacteriota</taxon>
        <taxon>Candidatus Peribacteria</taxon>
        <taxon>Candidatus Peribacterales</taxon>
        <taxon>Candidatus Peribacteraceae</taxon>
        <taxon>Candidatus Peribacter</taxon>
    </lineage>
</organism>
<keyword evidence="3 7" id="KW-0694">RNA-binding</keyword>
<dbReference type="PANTHER" id="PTHR12899:SF3">
    <property type="entry name" value="LARGE RIBOSOMAL SUBUNIT PROTEIN UL18M"/>
    <property type="match status" value="1"/>
</dbReference>
<evidence type="ECO:0000256" key="3">
    <source>
        <dbReference type="ARBA" id="ARBA00022884"/>
    </source>
</evidence>
<accession>A0A0S1SD83</accession>
<name>A0A0S1SV62_9BACT</name>
<dbReference type="AlphaFoldDB" id="A0A0S1SV62"/>
<dbReference type="GO" id="GO:0008097">
    <property type="term" value="F:5S rRNA binding"/>
    <property type="evidence" value="ECO:0007669"/>
    <property type="project" value="TreeGrafter"/>
</dbReference>
<proteinExistence type="inferred from homology"/>
<dbReference type="InterPro" id="IPR057268">
    <property type="entry name" value="Ribosomal_L18"/>
</dbReference>